<feature type="compositionally biased region" description="Polar residues" evidence="1">
    <location>
        <begin position="1"/>
        <end position="15"/>
    </location>
</feature>
<organism evidence="2 3">
    <name type="scientific">Mortierella isabellina</name>
    <name type="common">Filamentous fungus</name>
    <name type="synonym">Umbelopsis isabellina</name>
    <dbReference type="NCBI Taxonomy" id="91625"/>
    <lineage>
        <taxon>Eukaryota</taxon>
        <taxon>Fungi</taxon>
        <taxon>Fungi incertae sedis</taxon>
        <taxon>Mucoromycota</taxon>
        <taxon>Mucoromycotina</taxon>
        <taxon>Umbelopsidomycetes</taxon>
        <taxon>Umbelopsidales</taxon>
        <taxon>Umbelopsidaceae</taxon>
        <taxon>Umbelopsis</taxon>
    </lineage>
</organism>
<evidence type="ECO:0000313" key="2">
    <source>
        <dbReference type="EMBL" id="KAG2173162.1"/>
    </source>
</evidence>
<reference evidence="2" key="1">
    <citation type="submission" date="2020-12" db="EMBL/GenBank/DDBJ databases">
        <title>Metabolic potential, ecology and presence of endohyphal bacteria is reflected in genomic diversity of Mucoromycotina.</title>
        <authorList>
            <person name="Muszewska A."/>
            <person name="Okrasinska A."/>
            <person name="Steczkiewicz K."/>
            <person name="Drgas O."/>
            <person name="Orlowska M."/>
            <person name="Perlinska-Lenart U."/>
            <person name="Aleksandrzak-Piekarczyk T."/>
            <person name="Szatraj K."/>
            <person name="Zielenkiewicz U."/>
            <person name="Pilsyk S."/>
            <person name="Malc E."/>
            <person name="Mieczkowski P."/>
            <person name="Kruszewska J.S."/>
            <person name="Biernat P."/>
            <person name="Pawlowska J."/>
        </authorList>
    </citation>
    <scope>NUCLEOTIDE SEQUENCE</scope>
    <source>
        <strain evidence="2">WA0000067209</strain>
    </source>
</reference>
<evidence type="ECO:0000256" key="1">
    <source>
        <dbReference type="SAM" id="MobiDB-lite"/>
    </source>
</evidence>
<feature type="compositionally biased region" description="Low complexity" evidence="1">
    <location>
        <begin position="21"/>
        <end position="49"/>
    </location>
</feature>
<dbReference type="Proteomes" id="UP000654370">
    <property type="component" value="Unassembled WGS sequence"/>
</dbReference>
<proteinExistence type="predicted"/>
<dbReference type="EMBL" id="JAEPQZ010000015">
    <property type="protein sequence ID" value="KAG2173162.1"/>
    <property type="molecule type" value="Genomic_DNA"/>
</dbReference>
<sequence length="66" mass="7059">MPFSKKTTVAPNTSAAAKPVPAQTKAQTKTTKTKPNNNKPTSNAAKSSKLPTYPAFNPQMTRISLQ</sequence>
<dbReference type="AlphaFoldDB" id="A0A8H7PFT7"/>
<feature type="region of interest" description="Disordered" evidence="1">
    <location>
        <begin position="1"/>
        <end position="66"/>
    </location>
</feature>
<name>A0A8H7PFT7_MORIS</name>
<evidence type="ECO:0000313" key="3">
    <source>
        <dbReference type="Proteomes" id="UP000654370"/>
    </source>
</evidence>
<accession>A0A8H7PFT7</accession>
<comment type="caution">
    <text evidence="2">The sequence shown here is derived from an EMBL/GenBank/DDBJ whole genome shotgun (WGS) entry which is preliminary data.</text>
</comment>
<gene>
    <name evidence="2" type="ORF">INT43_004535</name>
</gene>
<keyword evidence="3" id="KW-1185">Reference proteome</keyword>
<protein>
    <submittedName>
        <fullName evidence="2">Uncharacterized protein</fullName>
    </submittedName>
</protein>